<dbReference type="GO" id="GO:0000226">
    <property type="term" value="P:microtubule cytoskeleton organization"/>
    <property type="evidence" value="ECO:0007669"/>
    <property type="project" value="TreeGrafter"/>
</dbReference>
<dbReference type="Gene3D" id="3.30.470.20">
    <property type="entry name" value="ATP-grasp fold, B domain"/>
    <property type="match status" value="1"/>
</dbReference>
<name>A0A9K3D8D5_9EUKA</name>
<feature type="non-terminal residue" evidence="5">
    <location>
        <position position="1"/>
    </location>
</feature>
<organism evidence="5 6">
    <name type="scientific">Kipferlia bialata</name>
    <dbReference type="NCBI Taxonomy" id="797122"/>
    <lineage>
        <taxon>Eukaryota</taxon>
        <taxon>Metamonada</taxon>
        <taxon>Carpediemonas-like organisms</taxon>
        <taxon>Kipferlia</taxon>
    </lineage>
</organism>
<feature type="compositionally biased region" description="Polar residues" evidence="4">
    <location>
        <begin position="117"/>
        <end position="129"/>
    </location>
</feature>
<keyword evidence="6" id="KW-1185">Reference proteome</keyword>
<dbReference type="GO" id="GO:0015631">
    <property type="term" value="F:tubulin binding"/>
    <property type="evidence" value="ECO:0007669"/>
    <property type="project" value="TreeGrafter"/>
</dbReference>
<dbReference type="AlphaFoldDB" id="A0A9K3D8D5"/>
<gene>
    <name evidence="5" type="ORF">KIPB_012059</name>
</gene>
<evidence type="ECO:0000256" key="1">
    <source>
        <dbReference type="ARBA" id="ARBA00022598"/>
    </source>
</evidence>
<dbReference type="GO" id="GO:0005524">
    <property type="term" value="F:ATP binding"/>
    <property type="evidence" value="ECO:0007669"/>
    <property type="project" value="UniProtKB-KW"/>
</dbReference>
<keyword evidence="1" id="KW-0436">Ligase</keyword>
<sequence length="155" mass="17063">MTALWEWLDDNGHNSVSVRTRIRDVIMRTIIAAEQSILSSVNSATPPARRADSKSFCFELFGFDVMLDENLTPYLIEVNTSPSTGTATQMDKAIKNPLIKQVLHLVGVNLPNGPKAYTQQESQHPTSASPIHIPGAIKRGRRDKTPIGHLIPPPV</sequence>
<dbReference type="SUPFAM" id="SSF56059">
    <property type="entry name" value="Glutathione synthetase ATP-binding domain-like"/>
    <property type="match status" value="1"/>
</dbReference>
<keyword evidence="3" id="KW-0067">ATP-binding</keyword>
<reference evidence="5 6" key="1">
    <citation type="journal article" date="2018" name="PLoS ONE">
        <title>The draft genome of Kipferlia bialata reveals reductive genome evolution in fornicate parasites.</title>
        <authorList>
            <person name="Tanifuji G."/>
            <person name="Takabayashi S."/>
            <person name="Kume K."/>
            <person name="Takagi M."/>
            <person name="Nakayama T."/>
            <person name="Kamikawa R."/>
            <person name="Inagaki Y."/>
            <person name="Hashimoto T."/>
        </authorList>
    </citation>
    <scope>NUCLEOTIDE SEQUENCE [LARGE SCALE GENOMIC DNA]</scope>
    <source>
        <strain evidence="5">NY0173</strain>
    </source>
</reference>
<dbReference type="EMBL" id="BDIP01005174">
    <property type="protein sequence ID" value="GIQ89560.1"/>
    <property type="molecule type" value="Genomic_DNA"/>
</dbReference>
<dbReference type="GO" id="GO:0036064">
    <property type="term" value="C:ciliary basal body"/>
    <property type="evidence" value="ECO:0007669"/>
    <property type="project" value="TreeGrafter"/>
</dbReference>
<feature type="region of interest" description="Disordered" evidence="4">
    <location>
        <begin position="113"/>
        <end position="155"/>
    </location>
</feature>
<comment type="caution">
    <text evidence="5">The sequence shown here is derived from an EMBL/GenBank/DDBJ whole genome shotgun (WGS) entry which is preliminary data.</text>
</comment>
<evidence type="ECO:0000313" key="6">
    <source>
        <dbReference type="Proteomes" id="UP000265618"/>
    </source>
</evidence>
<dbReference type="PROSITE" id="PS51221">
    <property type="entry name" value="TTL"/>
    <property type="match status" value="1"/>
</dbReference>
<accession>A0A9K3D8D5</accession>
<evidence type="ECO:0000256" key="3">
    <source>
        <dbReference type="ARBA" id="ARBA00022840"/>
    </source>
</evidence>
<evidence type="ECO:0000256" key="2">
    <source>
        <dbReference type="ARBA" id="ARBA00022741"/>
    </source>
</evidence>
<dbReference type="InterPro" id="IPR004344">
    <property type="entry name" value="TTL/TTLL_fam"/>
</dbReference>
<proteinExistence type="predicted"/>
<dbReference type="Pfam" id="PF03133">
    <property type="entry name" value="TTL"/>
    <property type="match status" value="1"/>
</dbReference>
<protein>
    <submittedName>
        <fullName evidence="5">Tubulin polyglutamylase TTLL-4</fullName>
    </submittedName>
</protein>
<dbReference type="GO" id="GO:0070740">
    <property type="term" value="F:tubulin-glutamic acid ligase activity"/>
    <property type="evidence" value="ECO:0007669"/>
    <property type="project" value="TreeGrafter"/>
</dbReference>
<dbReference type="PANTHER" id="PTHR12241:SF162">
    <property type="entry name" value="TUBULIN MONOGLUTAMYLASE TTLL4"/>
    <property type="match status" value="1"/>
</dbReference>
<evidence type="ECO:0000313" key="5">
    <source>
        <dbReference type="EMBL" id="GIQ89560.1"/>
    </source>
</evidence>
<dbReference type="Proteomes" id="UP000265618">
    <property type="component" value="Unassembled WGS sequence"/>
</dbReference>
<dbReference type="PANTHER" id="PTHR12241">
    <property type="entry name" value="TUBULIN POLYGLUTAMYLASE"/>
    <property type="match status" value="1"/>
</dbReference>
<evidence type="ECO:0000256" key="4">
    <source>
        <dbReference type="SAM" id="MobiDB-lite"/>
    </source>
</evidence>
<dbReference type="OrthoDB" id="202825at2759"/>
<keyword evidence="2" id="KW-0547">Nucleotide-binding</keyword>